<accession>A0A1M5EN76</accession>
<name>A0A1M5EN76_9BACT</name>
<organism evidence="2 3">
    <name type="scientific">Fodinibius roseus</name>
    <dbReference type="NCBI Taxonomy" id="1194090"/>
    <lineage>
        <taxon>Bacteria</taxon>
        <taxon>Pseudomonadati</taxon>
        <taxon>Balneolota</taxon>
        <taxon>Balneolia</taxon>
        <taxon>Balneolales</taxon>
        <taxon>Balneolaceae</taxon>
        <taxon>Fodinibius</taxon>
    </lineage>
</organism>
<sequence>MSHLDKTTVLQRPLRYNTTLRVYGILRVFLLNRLYCAAPFSFTMVAMPKLFAMSNKLPEFYLNHITGFINRSKKLRDIGIGPYRLVDDLVGKAVFNML</sequence>
<protein>
    <submittedName>
        <fullName evidence="2">Uncharacterized protein</fullName>
    </submittedName>
</protein>
<dbReference type="Proteomes" id="UP000184041">
    <property type="component" value="Unassembled WGS sequence"/>
</dbReference>
<reference evidence="2 3" key="1">
    <citation type="submission" date="2016-11" db="EMBL/GenBank/DDBJ databases">
        <authorList>
            <person name="Jaros S."/>
            <person name="Januszkiewicz K."/>
            <person name="Wedrychowicz H."/>
        </authorList>
    </citation>
    <scope>NUCLEOTIDE SEQUENCE [LARGE SCALE GENOMIC DNA]</scope>
    <source>
        <strain evidence="2 3">DSM 21986</strain>
    </source>
</reference>
<keyword evidence="1" id="KW-0812">Transmembrane</keyword>
<keyword evidence="1" id="KW-0472">Membrane</keyword>
<dbReference type="EMBL" id="FQUS01000013">
    <property type="protein sequence ID" value="SHF80636.1"/>
    <property type="molecule type" value="Genomic_DNA"/>
</dbReference>
<keyword evidence="1" id="KW-1133">Transmembrane helix</keyword>
<keyword evidence="3" id="KW-1185">Reference proteome</keyword>
<evidence type="ECO:0000256" key="1">
    <source>
        <dbReference type="SAM" id="Phobius"/>
    </source>
</evidence>
<proteinExistence type="predicted"/>
<gene>
    <name evidence="2" type="ORF">SAMN05443144_113110</name>
</gene>
<evidence type="ECO:0000313" key="2">
    <source>
        <dbReference type="EMBL" id="SHF80636.1"/>
    </source>
</evidence>
<feature type="transmembrane region" description="Helical" evidence="1">
    <location>
        <begin position="20"/>
        <end position="46"/>
    </location>
</feature>
<dbReference type="AlphaFoldDB" id="A0A1M5EN76"/>
<evidence type="ECO:0000313" key="3">
    <source>
        <dbReference type="Proteomes" id="UP000184041"/>
    </source>
</evidence>